<dbReference type="Proteomes" id="UP001183619">
    <property type="component" value="Unassembled WGS sequence"/>
</dbReference>
<comment type="catalytic activity">
    <reaction evidence="6">
        <text>a 2'-deoxyadenosine in DNA + S-adenosyl-L-methionine = an N(6)-methyl-2'-deoxyadenosine in DNA + S-adenosyl-L-homocysteine + H(+)</text>
        <dbReference type="Rhea" id="RHEA:15197"/>
        <dbReference type="Rhea" id="RHEA-COMP:12418"/>
        <dbReference type="Rhea" id="RHEA-COMP:12419"/>
        <dbReference type="ChEBI" id="CHEBI:15378"/>
        <dbReference type="ChEBI" id="CHEBI:57856"/>
        <dbReference type="ChEBI" id="CHEBI:59789"/>
        <dbReference type="ChEBI" id="CHEBI:90615"/>
        <dbReference type="ChEBI" id="CHEBI:90616"/>
        <dbReference type="EC" id="2.1.1.72"/>
    </reaction>
</comment>
<dbReference type="InterPro" id="IPR029063">
    <property type="entry name" value="SAM-dependent_MTases_sf"/>
</dbReference>
<dbReference type="PANTHER" id="PTHR33841:SF5">
    <property type="entry name" value="DNA METHYLASE (MODIFICATION METHYLASE) (METHYLTRANSFERASE)-RELATED"/>
    <property type="match status" value="1"/>
</dbReference>
<dbReference type="InterPro" id="IPR002052">
    <property type="entry name" value="DNA_methylase_N6_adenine_CS"/>
</dbReference>
<dbReference type="RefSeq" id="WP_277103950.1">
    <property type="nucleotide sequence ID" value="NZ_BAAAJS010000068.1"/>
</dbReference>
<dbReference type="PANTHER" id="PTHR33841">
    <property type="entry name" value="DNA METHYLTRANSFERASE YEEA-RELATED"/>
    <property type="match status" value="1"/>
</dbReference>
<dbReference type="EMBL" id="JAVDYF010000001">
    <property type="protein sequence ID" value="MDR7355027.1"/>
    <property type="molecule type" value="Genomic_DNA"/>
</dbReference>
<dbReference type="Pfam" id="PF07669">
    <property type="entry name" value="Eco57I"/>
    <property type="match status" value="1"/>
</dbReference>
<evidence type="ECO:0000256" key="3">
    <source>
        <dbReference type="ARBA" id="ARBA00022603"/>
    </source>
</evidence>
<reference evidence="8 9" key="1">
    <citation type="submission" date="2023-07" db="EMBL/GenBank/DDBJ databases">
        <title>Sequencing the genomes of 1000 actinobacteria strains.</title>
        <authorList>
            <person name="Klenk H.-P."/>
        </authorList>
    </citation>
    <scope>NUCLEOTIDE SEQUENCE [LARGE SCALE GENOMIC DNA]</scope>
    <source>
        <strain evidence="8 9">DSM 44508</strain>
    </source>
</reference>
<comment type="caution">
    <text evidence="8">The sequence shown here is derived from an EMBL/GenBank/DDBJ whole genome shotgun (WGS) entry which is preliminary data.</text>
</comment>
<organism evidence="8 9">
    <name type="scientific">Corynebacterium felinum</name>
    <dbReference type="NCBI Taxonomy" id="131318"/>
    <lineage>
        <taxon>Bacteria</taxon>
        <taxon>Bacillati</taxon>
        <taxon>Actinomycetota</taxon>
        <taxon>Actinomycetes</taxon>
        <taxon>Mycobacteriales</taxon>
        <taxon>Corynebacteriaceae</taxon>
        <taxon>Corynebacterium</taxon>
    </lineage>
</organism>
<dbReference type="PRINTS" id="PR00507">
    <property type="entry name" value="N12N6MTFRASE"/>
</dbReference>
<keyword evidence="3" id="KW-0489">Methyltransferase</keyword>
<dbReference type="PROSITE" id="PS00092">
    <property type="entry name" value="N6_MTASE"/>
    <property type="match status" value="1"/>
</dbReference>
<evidence type="ECO:0000256" key="4">
    <source>
        <dbReference type="ARBA" id="ARBA00022679"/>
    </source>
</evidence>
<gene>
    <name evidence="8" type="ORF">J2S37_001565</name>
</gene>
<proteinExistence type="inferred from homology"/>
<dbReference type="InterPro" id="IPR050953">
    <property type="entry name" value="N4_N6_ade-DNA_methylase"/>
</dbReference>
<evidence type="ECO:0000256" key="1">
    <source>
        <dbReference type="ARBA" id="ARBA00006594"/>
    </source>
</evidence>
<dbReference type="EC" id="2.1.1.72" evidence="2"/>
<keyword evidence="4" id="KW-0808">Transferase</keyword>
<dbReference type="SUPFAM" id="SSF53335">
    <property type="entry name" value="S-adenosyl-L-methionine-dependent methyltransferases"/>
    <property type="match status" value="1"/>
</dbReference>
<evidence type="ECO:0000313" key="9">
    <source>
        <dbReference type="Proteomes" id="UP001183619"/>
    </source>
</evidence>
<feature type="domain" description="Type II methyltransferase M.TaqI-like" evidence="7">
    <location>
        <begin position="115"/>
        <end position="220"/>
    </location>
</feature>
<evidence type="ECO:0000256" key="5">
    <source>
        <dbReference type="ARBA" id="ARBA00022691"/>
    </source>
</evidence>
<comment type="similarity">
    <text evidence="1">Belongs to the N(4)/N(6)-methyltransferase family.</text>
</comment>
<dbReference type="InterPro" id="IPR011639">
    <property type="entry name" value="MethylTrfase_TaqI-like_dom"/>
</dbReference>
<evidence type="ECO:0000256" key="6">
    <source>
        <dbReference type="ARBA" id="ARBA00047942"/>
    </source>
</evidence>
<evidence type="ECO:0000313" key="8">
    <source>
        <dbReference type="EMBL" id="MDR7355027.1"/>
    </source>
</evidence>
<evidence type="ECO:0000259" key="7">
    <source>
        <dbReference type="Pfam" id="PF07669"/>
    </source>
</evidence>
<evidence type="ECO:0000256" key="2">
    <source>
        <dbReference type="ARBA" id="ARBA00011900"/>
    </source>
</evidence>
<keyword evidence="9" id="KW-1185">Reference proteome</keyword>
<sequence length="541" mass="60445">MTDTQKNYGEVFTRRWVVEAILDLVGYTIDKDLSRLRVIEPAVGGGAFIGPLVERLIESANRHGIEAGKLRGIICGWDLQESHVRTSRIVAQEALATHGVEPILAAELAESWIHEGDFLLQFHTEQANIIVGNPPYIRSDDLEDHVERQYRALWKTMAGRADIYVGFYECALSLLAAGGKLGFICADRWMRNAYGKQLRHLVTKSYAMESVWSMHDVDAFEAEVSAYPAITVIGTAKDTRPTVIDTTAEFNESSAREALAFVASGKQQAQGGHWEGARLDRWFDTDDFWPSAPPATILQLEELQQRFPALGADESTRVGIGVATGADGAYIVNASEDIDVEPDRLLPLVMADDIRSGQLNKPKKVMLNPWDENGNLVDPEKYPQLINTLEQHDAVKKRYVARKTPDQWFKTIDKVRPGLAQQPKLLLQDMKAQITPVFEPGGYYPHHNLYYIVSETWDMEVLGGILLSHIAEAFISAYGVKMRGGTLRFQAQYLRKIALPNSGSISPDDAERLRLAFRAGDREAATRVAERLYEIPAFTFG</sequence>
<keyword evidence="5" id="KW-0949">S-adenosyl-L-methionine</keyword>
<accession>A0ABU2B8S0</accession>
<name>A0ABU2B8S0_9CORY</name>
<dbReference type="Gene3D" id="3.40.50.150">
    <property type="entry name" value="Vaccinia Virus protein VP39"/>
    <property type="match status" value="1"/>
</dbReference>
<protein>
    <recommendedName>
        <fullName evidence="2">site-specific DNA-methyltransferase (adenine-specific)</fullName>
        <ecNumber evidence="2">2.1.1.72</ecNumber>
    </recommendedName>
</protein>